<dbReference type="InterPro" id="IPR001296">
    <property type="entry name" value="Glyco_trans_1"/>
</dbReference>
<name>A0A955L3R0_9BACT</name>
<comment type="caution">
    <text evidence="3">The sequence shown here is derived from an EMBL/GenBank/DDBJ whole genome shotgun (WGS) entry which is preliminary data.</text>
</comment>
<evidence type="ECO:0000313" key="3">
    <source>
        <dbReference type="EMBL" id="MCA9382141.1"/>
    </source>
</evidence>
<dbReference type="SUPFAM" id="SSF53756">
    <property type="entry name" value="UDP-Glycosyltransferase/glycogen phosphorylase"/>
    <property type="match status" value="1"/>
</dbReference>
<gene>
    <name evidence="3" type="ORF">KC660_01900</name>
</gene>
<dbReference type="InterPro" id="IPR028098">
    <property type="entry name" value="Glyco_trans_4-like_N"/>
</dbReference>
<evidence type="ECO:0000259" key="2">
    <source>
        <dbReference type="Pfam" id="PF13439"/>
    </source>
</evidence>
<feature type="domain" description="Glycosyltransferase subfamily 4-like N-terminal" evidence="2">
    <location>
        <begin position="19"/>
        <end position="191"/>
    </location>
</feature>
<evidence type="ECO:0000313" key="4">
    <source>
        <dbReference type="Proteomes" id="UP000782843"/>
    </source>
</evidence>
<protein>
    <submittedName>
        <fullName evidence="3">Glycosyltransferase family 4 protein</fullName>
    </submittedName>
</protein>
<dbReference type="Pfam" id="PF00534">
    <property type="entry name" value="Glycos_transf_1"/>
    <property type="match status" value="1"/>
</dbReference>
<reference evidence="3" key="1">
    <citation type="submission" date="2020-04" db="EMBL/GenBank/DDBJ databases">
        <authorList>
            <person name="Zhang T."/>
        </authorList>
    </citation>
    <scope>NUCLEOTIDE SEQUENCE</scope>
    <source>
        <strain evidence="3">HKST-UBA10</strain>
    </source>
</reference>
<dbReference type="PANTHER" id="PTHR45947">
    <property type="entry name" value="SULFOQUINOVOSYL TRANSFERASE SQD2"/>
    <property type="match status" value="1"/>
</dbReference>
<organism evidence="3 4">
    <name type="scientific">Candidatus Dojkabacteria bacterium</name>
    <dbReference type="NCBI Taxonomy" id="2099670"/>
    <lineage>
        <taxon>Bacteria</taxon>
        <taxon>Candidatus Dojkabacteria</taxon>
    </lineage>
</organism>
<accession>A0A955L3R0</accession>
<dbReference type="Pfam" id="PF13439">
    <property type="entry name" value="Glyco_transf_4"/>
    <property type="match status" value="1"/>
</dbReference>
<proteinExistence type="predicted"/>
<sequence length="385" mass="44583">MAKKQLSVSYICDSFYPVVGGVAEVSNQIAFRFKKRGYDVRVYAPDWDHEQRIKRKEEIVQKVPVTRVHHWFRIGNFGVVWPQIFFILLKSDTDIIHAHVAGHLHTFLAALASRIKRKKFFVTTHSPWGEEGKRSFVGKTARSISYNFFLPFVFKSAEKIYILTEYEEFFVKKYGGKSKQIVIIPNGIDDQYFKFDVSNVRKEYGFNEYDKLILFVGRLDENKNPVEFVKIGKLLTKNYPKQKYKFLIAGPDRGERQSIIREIGYHTNFRLLGTVKSQKLVELYHSCDLLLMTSLREAFGLVAIEAFSQGLPVVAPKTGGLPYVIRDDQNGYLYKPGDIEDGAEKVHAIISNNILKNEMSIRNRKAAKRYKWEKLIDKIEEGYLA</sequence>
<evidence type="ECO:0000259" key="1">
    <source>
        <dbReference type="Pfam" id="PF00534"/>
    </source>
</evidence>
<dbReference type="CDD" id="cd03801">
    <property type="entry name" value="GT4_PimA-like"/>
    <property type="match status" value="1"/>
</dbReference>
<feature type="domain" description="Glycosyl transferase family 1" evidence="1">
    <location>
        <begin position="199"/>
        <end position="365"/>
    </location>
</feature>
<dbReference type="InterPro" id="IPR050194">
    <property type="entry name" value="Glycosyltransferase_grp1"/>
</dbReference>
<dbReference type="GO" id="GO:0016758">
    <property type="term" value="F:hexosyltransferase activity"/>
    <property type="evidence" value="ECO:0007669"/>
    <property type="project" value="TreeGrafter"/>
</dbReference>
<dbReference type="AlphaFoldDB" id="A0A955L3R0"/>
<dbReference type="Proteomes" id="UP000782843">
    <property type="component" value="Unassembled WGS sequence"/>
</dbReference>
<dbReference type="PANTHER" id="PTHR45947:SF3">
    <property type="entry name" value="SULFOQUINOVOSYL TRANSFERASE SQD2"/>
    <property type="match status" value="1"/>
</dbReference>
<dbReference type="EMBL" id="JAGQLG010000070">
    <property type="protein sequence ID" value="MCA9382141.1"/>
    <property type="molecule type" value="Genomic_DNA"/>
</dbReference>
<reference evidence="3" key="2">
    <citation type="journal article" date="2021" name="Microbiome">
        <title>Successional dynamics and alternative stable states in a saline activated sludge microbial community over 9 years.</title>
        <authorList>
            <person name="Wang Y."/>
            <person name="Ye J."/>
            <person name="Ju F."/>
            <person name="Liu L."/>
            <person name="Boyd J.A."/>
            <person name="Deng Y."/>
            <person name="Parks D.H."/>
            <person name="Jiang X."/>
            <person name="Yin X."/>
            <person name="Woodcroft B.J."/>
            <person name="Tyson G.W."/>
            <person name="Hugenholtz P."/>
            <person name="Polz M.F."/>
            <person name="Zhang T."/>
        </authorList>
    </citation>
    <scope>NUCLEOTIDE SEQUENCE</scope>
    <source>
        <strain evidence="3">HKST-UBA10</strain>
    </source>
</reference>
<dbReference type="Gene3D" id="3.40.50.2000">
    <property type="entry name" value="Glycogen Phosphorylase B"/>
    <property type="match status" value="2"/>
</dbReference>